<evidence type="ECO:0000256" key="1">
    <source>
        <dbReference type="SAM" id="Phobius"/>
    </source>
</evidence>
<keyword evidence="1" id="KW-0812">Transmembrane</keyword>
<comment type="caution">
    <text evidence="2">The sequence shown here is derived from an EMBL/GenBank/DDBJ whole genome shotgun (WGS) entry which is preliminary data.</text>
</comment>
<feature type="transmembrane region" description="Helical" evidence="1">
    <location>
        <begin position="25"/>
        <end position="49"/>
    </location>
</feature>
<keyword evidence="1" id="KW-0472">Membrane</keyword>
<evidence type="ECO:0000313" key="3">
    <source>
        <dbReference type="Proteomes" id="UP000605259"/>
    </source>
</evidence>
<sequence length="518" mass="59741">MNFINYLSFKYKLNRHKPKGSLRDLFLEVFVISFLFMVLTLILFLIIKLFPQYIQDDMNKYILGLYAFVCLISLSSSIKKFYKEYFLSPEREILLVAPIKNSQIILSRFFIVAIEIITINMMFLLPFILANYFANNIPIEIFLITIPQIVASSIFFSVIAHILFALAYIISKGRGLKTIAYSLVTFSSVGVVAIIVYLQNYSSFLLTQNKFVENIFYLLFQYPNYLLLNKIDLLNAGLFTLFVLINALCFIPIAYWMTNYCYNKGLLSISSRDLDRSFYLNKVSNVIHKCIGSHFIKKDLLYLLRSPKLFSVFVSPFLLTSVLEYKNQFASSGSLLTVLINIFTLVITSVILHILMSDDLNHQELLFSAPFDIEELYNKRVNFLHLSSFIISGTYLLTVCILESVRIEVIIYGMGQLLFITYISSRVLLSRTFKRCTKDGRGYMYDGKIIRTIVYYFFVWSVPLMIFFATLQESLVMLLDNGTFSTLGKFGNIAILVVILAMLYKGSKSNIEHKESRS</sequence>
<evidence type="ECO:0000313" key="2">
    <source>
        <dbReference type="EMBL" id="GGE83804.1"/>
    </source>
</evidence>
<keyword evidence="3" id="KW-1185">Reference proteome</keyword>
<proteinExistence type="predicted"/>
<feature type="transmembrane region" description="Helical" evidence="1">
    <location>
        <begin position="449"/>
        <end position="471"/>
    </location>
</feature>
<feature type="transmembrane region" description="Helical" evidence="1">
    <location>
        <begin position="335"/>
        <end position="355"/>
    </location>
</feature>
<dbReference type="NCBIfam" id="NF040842">
    <property type="entry name" value="elici_assc_perm"/>
    <property type="match status" value="1"/>
</dbReference>
<accession>A0A917ESD4</accession>
<feature type="transmembrane region" description="Helical" evidence="1">
    <location>
        <begin position="383"/>
        <end position="404"/>
    </location>
</feature>
<feature type="transmembrane region" description="Helical" evidence="1">
    <location>
        <begin position="483"/>
        <end position="504"/>
    </location>
</feature>
<organism evidence="2 3">
    <name type="scientific">Priestia taiwanensis</name>
    <dbReference type="NCBI Taxonomy" id="1347902"/>
    <lineage>
        <taxon>Bacteria</taxon>
        <taxon>Bacillati</taxon>
        <taxon>Bacillota</taxon>
        <taxon>Bacilli</taxon>
        <taxon>Bacillales</taxon>
        <taxon>Bacillaceae</taxon>
        <taxon>Priestia</taxon>
    </lineage>
</organism>
<dbReference type="EMBL" id="BMFK01000006">
    <property type="protein sequence ID" value="GGE83804.1"/>
    <property type="molecule type" value="Genomic_DNA"/>
</dbReference>
<feature type="transmembrane region" description="Helical" evidence="1">
    <location>
        <begin position="233"/>
        <end position="257"/>
    </location>
</feature>
<name>A0A917ESD4_9BACI</name>
<dbReference type="AlphaFoldDB" id="A0A917ESD4"/>
<keyword evidence="1" id="KW-1133">Transmembrane helix</keyword>
<dbReference type="Proteomes" id="UP000605259">
    <property type="component" value="Unassembled WGS sequence"/>
</dbReference>
<reference evidence="2" key="2">
    <citation type="submission" date="2020-09" db="EMBL/GenBank/DDBJ databases">
        <authorList>
            <person name="Sun Q."/>
            <person name="Zhou Y."/>
        </authorList>
    </citation>
    <scope>NUCLEOTIDE SEQUENCE</scope>
    <source>
        <strain evidence="2">CGMCC 1.12698</strain>
    </source>
</reference>
<reference evidence="2" key="1">
    <citation type="journal article" date="2014" name="Int. J. Syst. Evol. Microbiol.">
        <title>Complete genome sequence of Corynebacterium casei LMG S-19264T (=DSM 44701T), isolated from a smear-ripened cheese.</title>
        <authorList>
            <consortium name="US DOE Joint Genome Institute (JGI-PGF)"/>
            <person name="Walter F."/>
            <person name="Albersmeier A."/>
            <person name="Kalinowski J."/>
            <person name="Ruckert C."/>
        </authorList>
    </citation>
    <scope>NUCLEOTIDE SEQUENCE</scope>
    <source>
        <strain evidence="2">CGMCC 1.12698</strain>
    </source>
</reference>
<feature type="transmembrane region" description="Helical" evidence="1">
    <location>
        <begin position="61"/>
        <end position="78"/>
    </location>
</feature>
<feature type="transmembrane region" description="Helical" evidence="1">
    <location>
        <begin position="302"/>
        <end position="323"/>
    </location>
</feature>
<feature type="transmembrane region" description="Helical" evidence="1">
    <location>
        <begin position="179"/>
        <end position="198"/>
    </location>
</feature>
<dbReference type="RefSeq" id="WP_188389957.1">
    <property type="nucleotide sequence ID" value="NZ_BMFK01000006.1"/>
</dbReference>
<feature type="transmembrane region" description="Helical" evidence="1">
    <location>
        <begin position="141"/>
        <end position="167"/>
    </location>
</feature>
<feature type="transmembrane region" description="Helical" evidence="1">
    <location>
        <begin position="109"/>
        <end position="129"/>
    </location>
</feature>
<protein>
    <submittedName>
        <fullName evidence="2">Uncharacterized protein</fullName>
    </submittedName>
</protein>
<gene>
    <name evidence="2" type="ORF">GCM10007140_36650</name>
</gene>
<feature type="transmembrane region" description="Helical" evidence="1">
    <location>
        <begin position="410"/>
        <end position="429"/>
    </location>
</feature>